<feature type="domain" description="Thiamine pyrophosphate enzyme TPP-binding" evidence="16">
    <location>
        <begin position="391"/>
        <end position="538"/>
    </location>
</feature>
<dbReference type="AlphaFoldDB" id="A0A3R9LJJ5"/>
<evidence type="ECO:0000256" key="10">
    <source>
        <dbReference type="ARBA" id="ARBA00022842"/>
    </source>
</evidence>
<dbReference type="PANTHER" id="PTHR18968">
    <property type="entry name" value="THIAMINE PYROPHOSPHATE ENZYMES"/>
    <property type="match status" value="1"/>
</dbReference>
<evidence type="ECO:0000256" key="14">
    <source>
        <dbReference type="RuleBase" id="RU003591"/>
    </source>
</evidence>
<keyword evidence="5 14" id="KW-0028">Amino-acid biosynthesis</keyword>
<evidence type="ECO:0000256" key="2">
    <source>
        <dbReference type="ARBA" id="ARBA00005025"/>
    </source>
</evidence>
<feature type="domain" description="Thiamine pyrophosphate enzyme central" evidence="15">
    <location>
        <begin position="200"/>
        <end position="335"/>
    </location>
</feature>
<sequence>MEKISLESPKTGSDLVLETLRDLGIDTIFGYPGGAVLPFYDAIYNFKGIRHILGRHEQGCLHEAEGYAKSTGKLGVAVVTSGPGATNAITGIADAMSDSVPLLVFTGQVARAGIGKDAFQEADIVGITMPITKYNYQVRETADIPRIITEAVHIATTGRPGPVVIDLPKDVSALETDFIYSPEVNLPSYQPTLEPNDMQIKKILKQLSKAKKPVLLAGGGISYAEAAAELNEFAERYQIPVVTSLLGQGTIATSHPLFLGMGGMHGSFAANIAMTEADFMISIGCRFDDRLTGNPKTFAKNAKVAHIDIDPAEIGKIISADIPVVGDAKKALQMLLAEPTVHNNTEKWIEKVTKDKNRVRSYDKKERVVQPQAVIERIGELTNGDAIVVTDVGQHQMWTAQYYPYQNERQLVTSGGLGTMGFGIPAAIGAKIANPDKEVVLFVGDGGFQMTNQELAILNIYKVPIKVVMLNNHSLGMVRQWQESFYEGRTSESVFDTLPDFQLMAQAYGIKNYKFDNPETLARDLEVITEDVPMLMEVDISRKEQVLPMVPAGKSNHEMLGVKFHA</sequence>
<proteinExistence type="inferred from homology"/>
<dbReference type="InterPro" id="IPR039368">
    <property type="entry name" value="AHAS_TPP"/>
</dbReference>
<keyword evidence="9" id="KW-0274">FAD</keyword>
<keyword evidence="11 14" id="KW-0786">Thiamine pyrophosphate</keyword>
<evidence type="ECO:0000256" key="3">
    <source>
        <dbReference type="ARBA" id="ARBA00007812"/>
    </source>
</evidence>
<accession>A0A3R9LJJ5</accession>
<comment type="catalytic activity">
    <reaction evidence="13 14">
        <text>2 pyruvate + H(+) = (2S)-2-acetolactate + CO2</text>
        <dbReference type="Rhea" id="RHEA:25249"/>
        <dbReference type="ChEBI" id="CHEBI:15361"/>
        <dbReference type="ChEBI" id="CHEBI:15378"/>
        <dbReference type="ChEBI" id="CHEBI:16526"/>
        <dbReference type="ChEBI" id="CHEBI:58476"/>
        <dbReference type="EC" id="2.2.1.6"/>
    </reaction>
</comment>
<evidence type="ECO:0000256" key="6">
    <source>
        <dbReference type="ARBA" id="ARBA00022630"/>
    </source>
</evidence>
<dbReference type="InterPro" id="IPR029061">
    <property type="entry name" value="THDP-binding"/>
</dbReference>
<evidence type="ECO:0000256" key="13">
    <source>
        <dbReference type="ARBA" id="ARBA00048670"/>
    </source>
</evidence>
<dbReference type="Gene3D" id="3.40.50.970">
    <property type="match status" value="2"/>
</dbReference>
<dbReference type="NCBIfam" id="NF005584">
    <property type="entry name" value="PRK07282.1"/>
    <property type="match status" value="1"/>
</dbReference>
<gene>
    <name evidence="18" type="primary">ilvB</name>
    <name evidence="18" type="ORF">D8789_04345</name>
</gene>
<dbReference type="GO" id="GO:0003984">
    <property type="term" value="F:acetolactate synthase activity"/>
    <property type="evidence" value="ECO:0007669"/>
    <property type="project" value="UniProtKB-EC"/>
</dbReference>
<dbReference type="GO" id="GO:0005948">
    <property type="term" value="C:acetolactate synthase complex"/>
    <property type="evidence" value="ECO:0007669"/>
    <property type="project" value="TreeGrafter"/>
</dbReference>
<evidence type="ECO:0000256" key="7">
    <source>
        <dbReference type="ARBA" id="ARBA00022679"/>
    </source>
</evidence>
<evidence type="ECO:0000259" key="16">
    <source>
        <dbReference type="Pfam" id="PF02775"/>
    </source>
</evidence>
<dbReference type="InterPro" id="IPR012000">
    <property type="entry name" value="Thiamin_PyroP_enz_cen_dom"/>
</dbReference>
<comment type="similarity">
    <text evidence="3 14">Belongs to the TPP enzyme family.</text>
</comment>
<keyword evidence="10 14" id="KW-0460">Magnesium</keyword>
<dbReference type="Pfam" id="PF00205">
    <property type="entry name" value="TPP_enzyme_M"/>
    <property type="match status" value="1"/>
</dbReference>
<evidence type="ECO:0000256" key="9">
    <source>
        <dbReference type="ARBA" id="ARBA00022827"/>
    </source>
</evidence>
<evidence type="ECO:0000256" key="5">
    <source>
        <dbReference type="ARBA" id="ARBA00022605"/>
    </source>
</evidence>
<evidence type="ECO:0000259" key="17">
    <source>
        <dbReference type="Pfam" id="PF02776"/>
    </source>
</evidence>
<dbReference type="GO" id="GO:0009099">
    <property type="term" value="P:L-valine biosynthetic process"/>
    <property type="evidence" value="ECO:0007669"/>
    <property type="project" value="UniProtKB-UniPathway"/>
</dbReference>
<keyword evidence="6" id="KW-0285">Flavoprotein</keyword>
<dbReference type="FunFam" id="3.40.50.970:FF:000016">
    <property type="entry name" value="Acetolactate synthase"/>
    <property type="match status" value="1"/>
</dbReference>
<dbReference type="EMBL" id="RJPV01000002">
    <property type="protein sequence ID" value="RSJ90897.1"/>
    <property type="molecule type" value="Genomic_DNA"/>
</dbReference>
<dbReference type="FunFam" id="3.40.50.970:FF:000007">
    <property type="entry name" value="Acetolactate synthase"/>
    <property type="match status" value="1"/>
</dbReference>
<comment type="pathway">
    <text evidence="2 14">Amino-acid biosynthesis; L-valine biosynthesis; L-valine from pyruvate: step 1/4.</text>
</comment>
<dbReference type="CDD" id="cd02015">
    <property type="entry name" value="TPP_AHAS"/>
    <property type="match status" value="1"/>
</dbReference>
<dbReference type="Proteomes" id="UP000271977">
    <property type="component" value="Unassembled WGS sequence"/>
</dbReference>
<evidence type="ECO:0000256" key="4">
    <source>
        <dbReference type="ARBA" id="ARBA00013145"/>
    </source>
</evidence>
<dbReference type="FunFam" id="3.40.50.1220:FF:000008">
    <property type="entry name" value="Acetolactate synthase"/>
    <property type="match status" value="1"/>
</dbReference>
<evidence type="ECO:0000256" key="8">
    <source>
        <dbReference type="ARBA" id="ARBA00022723"/>
    </source>
</evidence>
<dbReference type="UniPathway" id="UPA00047">
    <property type="reaction ID" value="UER00055"/>
</dbReference>
<dbReference type="GO" id="GO:0009097">
    <property type="term" value="P:isoleucine biosynthetic process"/>
    <property type="evidence" value="ECO:0007669"/>
    <property type="project" value="UniProtKB-UniPathway"/>
</dbReference>
<evidence type="ECO:0000259" key="15">
    <source>
        <dbReference type="Pfam" id="PF00205"/>
    </source>
</evidence>
<keyword evidence="8 14" id="KW-0479">Metal-binding</keyword>
<evidence type="ECO:0000256" key="1">
    <source>
        <dbReference type="ARBA" id="ARBA00004974"/>
    </source>
</evidence>
<evidence type="ECO:0000313" key="18">
    <source>
        <dbReference type="EMBL" id="RSJ90897.1"/>
    </source>
</evidence>
<reference evidence="18 19" key="1">
    <citation type="submission" date="2018-11" db="EMBL/GenBank/DDBJ databases">
        <title>Species Designations Belie Phenotypic and Genotypic Heterogeneity in Oral Streptococci.</title>
        <authorList>
            <person name="Velsko I."/>
        </authorList>
    </citation>
    <scope>NUCLEOTIDE SEQUENCE [LARGE SCALE GENOMIC DNA]</scope>
    <source>
        <strain evidence="18 19">BCC30</strain>
    </source>
</reference>
<keyword evidence="12 14" id="KW-0100">Branched-chain amino acid biosynthesis</keyword>
<dbReference type="Pfam" id="PF02776">
    <property type="entry name" value="TPP_enzyme_N"/>
    <property type="match status" value="1"/>
</dbReference>
<dbReference type="PANTHER" id="PTHR18968:SF13">
    <property type="entry name" value="ACETOLACTATE SYNTHASE CATALYTIC SUBUNIT, MITOCHONDRIAL"/>
    <property type="match status" value="1"/>
</dbReference>
<dbReference type="NCBIfam" id="TIGR00118">
    <property type="entry name" value="acolac_lg"/>
    <property type="match status" value="1"/>
</dbReference>
<dbReference type="UniPathway" id="UPA00049">
    <property type="reaction ID" value="UER00059"/>
</dbReference>
<comment type="pathway">
    <text evidence="1 14">Amino-acid biosynthesis; L-isoleucine biosynthesis; L-isoleucine from 2-oxobutanoate: step 1/4.</text>
</comment>
<evidence type="ECO:0000256" key="12">
    <source>
        <dbReference type="ARBA" id="ARBA00023304"/>
    </source>
</evidence>
<dbReference type="InterPro" id="IPR011766">
    <property type="entry name" value="TPP_enzyme_TPP-bd"/>
</dbReference>
<name>A0A3R9LJJ5_STRMT</name>
<dbReference type="Gene3D" id="3.40.50.1220">
    <property type="entry name" value="TPP-binding domain"/>
    <property type="match status" value="1"/>
</dbReference>
<dbReference type="PROSITE" id="PS00187">
    <property type="entry name" value="TPP_ENZYMES"/>
    <property type="match status" value="1"/>
</dbReference>
<dbReference type="GO" id="GO:0000287">
    <property type="term" value="F:magnesium ion binding"/>
    <property type="evidence" value="ECO:0007669"/>
    <property type="project" value="UniProtKB-UniRule"/>
</dbReference>
<comment type="cofactor">
    <cofactor evidence="14">
        <name>Mg(2+)</name>
        <dbReference type="ChEBI" id="CHEBI:18420"/>
    </cofactor>
    <text evidence="14">Binds 1 Mg(2+) ion per subunit.</text>
</comment>
<dbReference type="RefSeq" id="WP_049493134.1">
    <property type="nucleotide sequence ID" value="NZ_RJPV01000002.1"/>
</dbReference>
<protein>
    <recommendedName>
        <fullName evidence="4 14">Acetolactate synthase</fullName>
        <ecNumber evidence="4 14">2.2.1.6</ecNumber>
    </recommendedName>
</protein>
<comment type="cofactor">
    <cofactor evidence="14">
        <name>thiamine diphosphate</name>
        <dbReference type="ChEBI" id="CHEBI:58937"/>
    </cofactor>
    <text evidence="14">Binds 1 thiamine pyrophosphate per subunit.</text>
</comment>
<evidence type="ECO:0000256" key="11">
    <source>
        <dbReference type="ARBA" id="ARBA00023052"/>
    </source>
</evidence>
<evidence type="ECO:0000313" key="19">
    <source>
        <dbReference type="Proteomes" id="UP000271977"/>
    </source>
</evidence>
<dbReference type="GO" id="GO:0030976">
    <property type="term" value="F:thiamine pyrophosphate binding"/>
    <property type="evidence" value="ECO:0007669"/>
    <property type="project" value="UniProtKB-UniRule"/>
</dbReference>
<organism evidence="18 19">
    <name type="scientific">Streptococcus mitis</name>
    <dbReference type="NCBI Taxonomy" id="28037"/>
    <lineage>
        <taxon>Bacteria</taxon>
        <taxon>Bacillati</taxon>
        <taxon>Bacillota</taxon>
        <taxon>Bacilli</taxon>
        <taxon>Lactobacillales</taxon>
        <taxon>Streptococcaceae</taxon>
        <taxon>Streptococcus</taxon>
        <taxon>Streptococcus mitis group</taxon>
    </lineage>
</organism>
<dbReference type="EC" id="2.2.1.6" evidence="4 14"/>
<dbReference type="GO" id="GO:0050660">
    <property type="term" value="F:flavin adenine dinucleotide binding"/>
    <property type="evidence" value="ECO:0007669"/>
    <property type="project" value="InterPro"/>
</dbReference>
<dbReference type="CDD" id="cd07035">
    <property type="entry name" value="TPP_PYR_POX_like"/>
    <property type="match status" value="1"/>
</dbReference>
<dbReference type="SUPFAM" id="SSF52467">
    <property type="entry name" value="DHS-like NAD/FAD-binding domain"/>
    <property type="match status" value="1"/>
</dbReference>
<dbReference type="InterPro" id="IPR012846">
    <property type="entry name" value="Acetolactate_synth_lsu"/>
</dbReference>
<keyword evidence="7 14" id="KW-0808">Transferase</keyword>
<feature type="domain" description="Thiamine pyrophosphate enzyme N-terminal TPP-binding" evidence="17">
    <location>
        <begin position="11"/>
        <end position="125"/>
    </location>
</feature>
<dbReference type="InterPro" id="IPR029035">
    <property type="entry name" value="DHS-like_NAD/FAD-binding_dom"/>
</dbReference>
<comment type="caution">
    <text evidence="18">The sequence shown here is derived from an EMBL/GenBank/DDBJ whole genome shotgun (WGS) entry which is preliminary data.</text>
</comment>
<dbReference type="InterPro" id="IPR012001">
    <property type="entry name" value="Thiamin_PyroP_enz_TPP-bd_dom"/>
</dbReference>
<dbReference type="SUPFAM" id="SSF52518">
    <property type="entry name" value="Thiamin diphosphate-binding fold (THDP-binding)"/>
    <property type="match status" value="2"/>
</dbReference>
<dbReference type="InterPro" id="IPR000399">
    <property type="entry name" value="TPP-bd_CS"/>
</dbReference>
<dbReference type="InterPro" id="IPR045229">
    <property type="entry name" value="TPP_enz"/>
</dbReference>
<dbReference type="Pfam" id="PF02775">
    <property type="entry name" value="TPP_enzyme_C"/>
    <property type="match status" value="1"/>
</dbReference>